<dbReference type="SUPFAM" id="SSF54001">
    <property type="entry name" value="Cysteine proteinases"/>
    <property type="match status" value="1"/>
</dbReference>
<dbReference type="Gene3D" id="1.10.287.2250">
    <property type="match status" value="1"/>
</dbReference>
<feature type="signal peptide" evidence="1">
    <location>
        <begin position="1"/>
        <end position="19"/>
    </location>
</feature>
<organism evidence="3 4">
    <name type="scientific">Clunio marinus</name>
    <dbReference type="NCBI Taxonomy" id="568069"/>
    <lineage>
        <taxon>Eukaryota</taxon>
        <taxon>Metazoa</taxon>
        <taxon>Ecdysozoa</taxon>
        <taxon>Arthropoda</taxon>
        <taxon>Hexapoda</taxon>
        <taxon>Insecta</taxon>
        <taxon>Pterygota</taxon>
        <taxon>Neoptera</taxon>
        <taxon>Endopterygota</taxon>
        <taxon>Diptera</taxon>
        <taxon>Nematocera</taxon>
        <taxon>Chironomoidea</taxon>
        <taxon>Chironomidae</taxon>
        <taxon>Clunio</taxon>
    </lineage>
</organism>
<evidence type="ECO:0000313" key="4">
    <source>
        <dbReference type="Proteomes" id="UP000183832"/>
    </source>
</evidence>
<accession>A0A1J1IX39</accession>
<feature type="domain" description="Cathepsin propeptide inhibitor" evidence="2">
    <location>
        <begin position="30"/>
        <end position="91"/>
    </location>
</feature>
<dbReference type="SMART" id="SM00848">
    <property type="entry name" value="Inhibitor_I29"/>
    <property type="match status" value="1"/>
</dbReference>
<name>A0A1J1IX39_9DIPT</name>
<dbReference type="OrthoDB" id="5855924at2759"/>
<dbReference type="InterPro" id="IPR013201">
    <property type="entry name" value="Prot_inhib_I29"/>
</dbReference>
<evidence type="ECO:0000259" key="2">
    <source>
        <dbReference type="SMART" id="SM00848"/>
    </source>
</evidence>
<evidence type="ECO:0000256" key="1">
    <source>
        <dbReference type="SAM" id="SignalP"/>
    </source>
</evidence>
<proteinExistence type="predicted"/>
<dbReference type="AlphaFoldDB" id="A0A1J1IX39"/>
<protein>
    <submittedName>
        <fullName evidence="3">CLUMA_CG017236, isoform A</fullName>
    </submittedName>
</protein>
<feature type="chain" id="PRO_5012249905" evidence="1">
    <location>
        <begin position="20"/>
        <end position="128"/>
    </location>
</feature>
<gene>
    <name evidence="3" type="ORF">CLUMA_CG017236</name>
</gene>
<dbReference type="InterPro" id="IPR038765">
    <property type="entry name" value="Papain-like_cys_pep_sf"/>
</dbReference>
<sequence>MRRVLIVFLIIYVINTAVGNSRFAAYLPAFEDFIRDFGRVYESRLDEARAFKNFARNKKFIDDWNEENNYGEDGAVVLEINMFADWSIAELERFTGRPRSGNLGVGNAPPSSSNGDFNDIHEVFMKIP</sequence>
<dbReference type="Proteomes" id="UP000183832">
    <property type="component" value="Unassembled WGS sequence"/>
</dbReference>
<dbReference type="Pfam" id="PF08246">
    <property type="entry name" value="Inhibitor_I29"/>
    <property type="match status" value="1"/>
</dbReference>
<dbReference type="EMBL" id="CVRI01000061">
    <property type="protein sequence ID" value="CRL04124.1"/>
    <property type="molecule type" value="Genomic_DNA"/>
</dbReference>
<keyword evidence="4" id="KW-1185">Reference proteome</keyword>
<evidence type="ECO:0000313" key="3">
    <source>
        <dbReference type="EMBL" id="CRL04124.1"/>
    </source>
</evidence>
<reference evidence="3 4" key="1">
    <citation type="submission" date="2015-04" db="EMBL/GenBank/DDBJ databases">
        <authorList>
            <person name="Syromyatnikov M.Y."/>
            <person name="Popov V.N."/>
        </authorList>
    </citation>
    <scope>NUCLEOTIDE SEQUENCE [LARGE SCALE GENOMIC DNA]</scope>
</reference>
<keyword evidence="1" id="KW-0732">Signal</keyword>